<dbReference type="SUPFAM" id="SSF50685">
    <property type="entry name" value="Barwin-like endoglucanases"/>
    <property type="match status" value="1"/>
</dbReference>
<feature type="compositionally biased region" description="Low complexity" evidence="2">
    <location>
        <begin position="132"/>
        <end position="166"/>
    </location>
</feature>
<dbReference type="AlphaFoldDB" id="A0A8K0PAC3"/>
<keyword evidence="5" id="KW-1185">Reference proteome</keyword>
<protein>
    <recommendedName>
        <fullName evidence="6">Allergen Asp f 7</fullName>
    </recommendedName>
</protein>
<keyword evidence="1 3" id="KW-0732">Signal</keyword>
<feature type="compositionally biased region" description="Low complexity" evidence="2">
    <location>
        <begin position="108"/>
        <end position="125"/>
    </location>
</feature>
<reference evidence="4" key="1">
    <citation type="submission" date="2021-07" db="EMBL/GenBank/DDBJ databases">
        <title>Elsinoe batatas strain:CRI-CJ2 Genome sequencing and assembly.</title>
        <authorList>
            <person name="Huang L."/>
        </authorList>
    </citation>
    <scope>NUCLEOTIDE SEQUENCE</scope>
    <source>
        <strain evidence="4">CRI-CJ2</strain>
    </source>
</reference>
<organism evidence="4 5">
    <name type="scientific">Elsinoe batatas</name>
    <dbReference type="NCBI Taxonomy" id="2601811"/>
    <lineage>
        <taxon>Eukaryota</taxon>
        <taxon>Fungi</taxon>
        <taxon>Dikarya</taxon>
        <taxon>Ascomycota</taxon>
        <taxon>Pezizomycotina</taxon>
        <taxon>Dothideomycetes</taxon>
        <taxon>Dothideomycetidae</taxon>
        <taxon>Myriangiales</taxon>
        <taxon>Elsinoaceae</taxon>
        <taxon>Elsinoe</taxon>
    </lineage>
</organism>
<proteinExistence type="predicted"/>
<dbReference type="EMBL" id="JAESVG020000009">
    <property type="protein sequence ID" value="KAG8624450.1"/>
    <property type="molecule type" value="Genomic_DNA"/>
</dbReference>
<evidence type="ECO:0000256" key="2">
    <source>
        <dbReference type="SAM" id="MobiDB-lite"/>
    </source>
</evidence>
<evidence type="ECO:0000313" key="5">
    <source>
        <dbReference type="Proteomes" id="UP000809789"/>
    </source>
</evidence>
<comment type="caution">
    <text evidence="4">The sequence shown here is derived from an EMBL/GenBank/DDBJ whole genome shotgun (WGS) entry which is preliminary data.</text>
</comment>
<dbReference type="CDD" id="cd22191">
    <property type="entry name" value="DPBB_RlpA_EXP_N-like"/>
    <property type="match status" value="1"/>
</dbReference>
<dbReference type="InterPro" id="IPR051477">
    <property type="entry name" value="Expansin_CellWall"/>
</dbReference>
<sequence length="288" mass="29376">MKSTTVAALTALLSAGALAVPMAGHHKAPAHGHWHMRNKRDIIWVTETEIETVVVMKTVYEDGTPPSEPTEIATTIKATPSASTTPVAPAPSSPSETGASPPPPAYTPPSTTSVAPVPTSTTSSYVPPPPSSTTKAPAPAPTTYSPEPAPAPTTSEAAPLPSYSAPAPSPSPSQPSGGSSGGATFTGDATHWEPALGACGWENNSSEDVVAISMTVFDPKTPGGNPNNNPLCGQYVAIKCTDGSTIKAKVVDRCVGCKAGDLDMTKTLFDKVTGNGDGRVSGMEWSWA</sequence>
<dbReference type="InterPro" id="IPR036908">
    <property type="entry name" value="RlpA-like_sf"/>
</dbReference>
<feature type="compositionally biased region" description="Low complexity" evidence="2">
    <location>
        <begin position="78"/>
        <end position="87"/>
    </location>
</feature>
<evidence type="ECO:0000256" key="3">
    <source>
        <dbReference type="SAM" id="SignalP"/>
    </source>
</evidence>
<feature type="chain" id="PRO_5035436109" description="Allergen Asp f 7" evidence="3">
    <location>
        <begin position="20"/>
        <end position="288"/>
    </location>
</feature>
<evidence type="ECO:0000256" key="1">
    <source>
        <dbReference type="ARBA" id="ARBA00022729"/>
    </source>
</evidence>
<name>A0A8K0PAC3_9PEZI</name>
<evidence type="ECO:0008006" key="6">
    <source>
        <dbReference type="Google" id="ProtNLM"/>
    </source>
</evidence>
<dbReference type="OrthoDB" id="623670at2759"/>
<gene>
    <name evidence="4" type="ORF">KVT40_007517</name>
</gene>
<evidence type="ECO:0000313" key="4">
    <source>
        <dbReference type="EMBL" id="KAG8624450.1"/>
    </source>
</evidence>
<dbReference type="Gene3D" id="2.40.40.10">
    <property type="entry name" value="RlpA-like domain"/>
    <property type="match status" value="1"/>
</dbReference>
<dbReference type="Proteomes" id="UP000809789">
    <property type="component" value="Unassembled WGS sequence"/>
</dbReference>
<accession>A0A8K0PAC3</accession>
<dbReference type="PRINTS" id="PR01217">
    <property type="entry name" value="PRICHEXTENSN"/>
</dbReference>
<feature type="signal peptide" evidence="3">
    <location>
        <begin position="1"/>
        <end position="19"/>
    </location>
</feature>
<feature type="region of interest" description="Disordered" evidence="2">
    <location>
        <begin position="76"/>
        <end position="200"/>
    </location>
</feature>
<dbReference type="PANTHER" id="PTHR31836:SF27">
    <property type="entry name" value="RLPA-LIKE PROTEIN DOUBLE-PSI BETA-BARREL DOMAIN-CONTAINING PROTEIN"/>
    <property type="match status" value="1"/>
</dbReference>
<dbReference type="PANTHER" id="PTHR31836">
    <property type="match status" value="1"/>
</dbReference>